<accession>A0A4R0IMJ9</accession>
<organism evidence="1 2">
    <name type="scientific">Kribbella sindirgiensis</name>
    <dbReference type="NCBI Taxonomy" id="1124744"/>
    <lineage>
        <taxon>Bacteria</taxon>
        <taxon>Bacillati</taxon>
        <taxon>Actinomycetota</taxon>
        <taxon>Actinomycetes</taxon>
        <taxon>Propionibacteriales</taxon>
        <taxon>Kribbellaceae</taxon>
        <taxon>Kribbella</taxon>
    </lineage>
</organism>
<dbReference type="InterPro" id="IPR049975">
    <property type="entry name" value="SAV_915-like_dom"/>
</dbReference>
<dbReference type="RefSeq" id="WP_131290877.1">
    <property type="nucleotide sequence ID" value="NZ_SJKA01000006.1"/>
</dbReference>
<proteinExistence type="predicted"/>
<dbReference type="AlphaFoldDB" id="A0A4R0IMJ9"/>
<keyword evidence="2" id="KW-1185">Reference proteome</keyword>
<dbReference type="Proteomes" id="UP000292695">
    <property type="component" value="Unassembled WGS sequence"/>
</dbReference>
<dbReference type="EMBL" id="SJKA01000006">
    <property type="protein sequence ID" value="TCC32546.1"/>
    <property type="molecule type" value="Genomic_DNA"/>
</dbReference>
<evidence type="ECO:0000313" key="1">
    <source>
        <dbReference type="EMBL" id="TCC32546.1"/>
    </source>
</evidence>
<evidence type="ECO:0000313" key="2">
    <source>
        <dbReference type="Proteomes" id="UP000292695"/>
    </source>
</evidence>
<dbReference type="OrthoDB" id="4238227at2"/>
<reference evidence="1 2" key="1">
    <citation type="submission" date="2019-02" db="EMBL/GenBank/DDBJ databases">
        <title>Kribbella capetownensis sp. nov. and Kribbella speibonae sp. nov., isolated from soil.</title>
        <authorList>
            <person name="Curtis S.M."/>
            <person name="Norton I."/>
            <person name="Everest G.J."/>
            <person name="Meyers P.R."/>
        </authorList>
    </citation>
    <scope>NUCLEOTIDE SEQUENCE [LARGE SCALE GENOMIC DNA]</scope>
    <source>
        <strain evidence="1 2">DSM 27082</strain>
    </source>
</reference>
<protein>
    <recommendedName>
        <fullName evidence="3">SseB family protein</fullName>
    </recommendedName>
</protein>
<name>A0A4R0IMJ9_9ACTN</name>
<sequence>MKPRHTTDWFVPVHSIGDIAAPRIGRLPDGRRVGIAFTSLANLRIASGGRQEWMRLTEEALRETLAPLGVTRIQLDPVLVDLQPAYPAEPALVH</sequence>
<comment type="caution">
    <text evidence="1">The sequence shown here is derived from an EMBL/GenBank/DDBJ whole genome shotgun (WGS) entry which is preliminary data.</text>
</comment>
<evidence type="ECO:0008006" key="3">
    <source>
        <dbReference type="Google" id="ProtNLM"/>
    </source>
</evidence>
<dbReference type="NCBIfam" id="NF042914">
    <property type="entry name" value="SAV915_dom"/>
    <property type="match status" value="1"/>
</dbReference>
<gene>
    <name evidence="1" type="ORF">E0H50_20485</name>
</gene>